<protein>
    <submittedName>
        <fullName evidence="7">ABC transporter permease</fullName>
    </submittedName>
</protein>
<dbReference type="AlphaFoldDB" id="A0A1E8FJ48"/>
<proteinExistence type="predicted"/>
<evidence type="ECO:0000256" key="1">
    <source>
        <dbReference type="ARBA" id="ARBA00004429"/>
    </source>
</evidence>
<keyword evidence="3 6" id="KW-0812">Transmembrane</keyword>
<dbReference type="PANTHER" id="PTHR43370">
    <property type="entry name" value="SUGAR ABC TRANSPORTER INTEGRAL MEMBRANE PROTEIN-RELATED"/>
    <property type="match status" value="1"/>
</dbReference>
<feature type="transmembrane region" description="Helical" evidence="6">
    <location>
        <begin position="220"/>
        <end position="236"/>
    </location>
</feature>
<evidence type="ECO:0000256" key="2">
    <source>
        <dbReference type="ARBA" id="ARBA00022475"/>
    </source>
</evidence>
<accession>A0A1E8FJ48</accession>
<comment type="subcellular location">
    <subcellularLocation>
        <location evidence="1">Cell inner membrane</location>
        <topology evidence="1">Multi-pass membrane protein</topology>
    </subcellularLocation>
</comment>
<dbReference type="Proteomes" id="UP000176037">
    <property type="component" value="Unassembled WGS sequence"/>
</dbReference>
<evidence type="ECO:0000256" key="3">
    <source>
        <dbReference type="ARBA" id="ARBA00022692"/>
    </source>
</evidence>
<dbReference type="Pfam" id="PF02653">
    <property type="entry name" value="BPD_transp_2"/>
    <property type="match status" value="1"/>
</dbReference>
<evidence type="ECO:0000256" key="4">
    <source>
        <dbReference type="ARBA" id="ARBA00022989"/>
    </source>
</evidence>
<dbReference type="InterPro" id="IPR001851">
    <property type="entry name" value="ABC_transp_permease"/>
</dbReference>
<feature type="transmembrane region" description="Helical" evidence="6">
    <location>
        <begin position="38"/>
        <end position="55"/>
    </location>
</feature>
<sequence>MDLDLLASLLYATFRTGTPILLVALGELICEKSGVLNLGQEGVMLMGAVTGFIVVSQFDSYALGIFTSVLTGIVMAAIFAFITLTLQANQVASGLALAIFGTGLSAFIGTDYQGQSIAGLPSLAVPHLSEISVIGPAFFQHDILVYTSLAATFLLWWNLKYARLGLILKAVGENPDAANALGLPVLKVRYLAVLFGGAMSGLAGAYVSLVYTPLWAENMTAGRGWIAVALVVFASWRISRVLLGAYLFGLASILHLVAQVFGADISPNLLAALPYAATIVVLVILSSNQTRHKLFAPLALAIPWHKSR</sequence>
<comment type="caution">
    <text evidence="7">The sequence shown here is derived from an EMBL/GenBank/DDBJ whole genome shotgun (WGS) entry which is preliminary data.</text>
</comment>
<evidence type="ECO:0000256" key="5">
    <source>
        <dbReference type="ARBA" id="ARBA00023136"/>
    </source>
</evidence>
<dbReference type="GO" id="GO:0005886">
    <property type="term" value="C:plasma membrane"/>
    <property type="evidence" value="ECO:0007669"/>
    <property type="project" value="UniProtKB-SubCell"/>
</dbReference>
<feature type="transmembrane region" description="Helical" evidence="6">
    <location>
        <begin position="190"/>
        <end position="214"/>
    </location>
</feature>
<keyword evidence="2" id="KW-1003">Cell membrane</keyword>
<name>A0A1E8FJ48_9ALTE</name>
<evidence type="ECO:0000313" key="7">
    <source>
        <dbReference type="EMBL" id="OFI35944.1"/>
    </source>
</evidence>
<evidence type="ECO:0000256" key="6">
    <source>
        <dbReference type="SAM" id="Phobius"/>
    </source>
</evidence>
<dbReference type="PANTHER" id="PTHR43370:SF2">
    <property type="entry name" value="ABC TRANSPORTER PERMEASE PROTEIN"/>
    <property type="match status" value="1"/>
</dbReference>
<dbReference type="OrthoDB" id="9792579at2"/>
<dbReference type="EMBL" id="MJIC01000004">
    <property type="protein sequence ID" value="OFI35944.1"/>
    <property type="molecule type" value="Genomic_DNA"/>
</dbReference>
<dbReference type="CDD" id="cd06580">
    <property type="entry name" value="TM_PBP1_transp_TpRbsC_like"/>
    <property type="match status" value="1"/>
</dbReference>
<dbReference type="RefSeq" id="WP_070174788.1">
    <property type="nucleotide sequence ID" value="NZ_BMJR01000004.1"/>
</dbReference>
<feature type="transmembrane region" description="Helical" evidence="6">
    <location>
        <begin position="91"/>
        <end position="110"/>
    </location>
</feature>
<keyword evidence="4 6" id="KW-1133">Transmembrane helix</keyword>
<reference evidence="7 8" key="1">
    <citation type="submission" date="2016-09" db="EMBL/GenBank/DDBJ databases">
        <title>Alteromonas lipolytica, a new species isolated from sea water.</title>
        <authorList>
            <person name="Wu Y.-H."/>
            <person name="Cheng H."/>
            <person name="Xu X.-W."/>
        </authorList>
    </citation>
    <scope>NUCLEOTIDE SEQUENCE [LARGE SCALE GENOMIC DNA]</scope>
    <source>
        <strain evidence="7 8">JW12</strain>
    </source>
</reference>
<feature type="transmembrane region" description="Helical" evidence="6">
    <location>
        <begin position="143"/>
        <end position="159"/>
    </location>
</feature>
<feature type="transmembrane region" description="Helical" evidence="6">
    <location>
        <begin position="61"/>
        <end position="84"/>
    </location>
</feature>
<dbReference type="STRING" id="1856405.BFC17_09665"/>
<feature type="transmembrane region" description="Helical" evidence="6">
    <location>
        <begin position="268"/>
        <end position="285"/>
    </location>
</feature>
<feature type="transmembrane region" description="Helical" evidence="6">
    <location>
        <begin position="243"/>
        <end position="262"/>
    </location>
</feature>
<gene>
    <name evidence="7" type="ORF">BFC17_09665</name>
</gene>
<evidence type="ECO:0000313" key="8">
    <source>
        <dbReference type="Proteomes" id="UP000176037"/>
    </source>
</evidence>
<keyword evidence="8" id="KW-1185">Reference proteome</keyword>
<keyword evidence="5 6" id="KW-0472">Membrane</keyword>
<dbReference type="GO" id="GO:0022857">
    <property type="term" value="F:transmembrane transporter activity"/>
    <property type="evidence" value="ECO:0007669"/>
    <property type="project" value="InterPro"/>
</dbReference>
<organism evidence="7 8">
    <name type="scientific">Alteromonas lipolytica</name>
    <dbReference type="NCBI Taxonomy" id="1856405"/>
    <lineage>
        <taxon>Bacteria</taxon>
        <taxon>Pseudomonadati</taxon>
        <taxon>Pseudomonadota</taxon>
        <taxon>Gammaproteobacteria</taxon>
        <taxon>Alteromonadales</taxon>
        <taxon>Alteromonadaceae</taxon>
        <taxon>Alteromonas/Salinimonas group</taxon>
        <taxon>Alteromonas</taxon>
    </lineage>
</organism>
<feature type="transmembrane region" description="Helical" evidence="6">
    <location>
        <begin position="6"/>
        <end position="26"/>
    </location>
</feature>